<feature type="binding site" evidence="6">
    <location>
        <position position="242"/>
    </location>
    <ligand>
        <name>S-adenosyl-L-methionine</name>
        <dbReference type="ChEBI" id="CHEBI:59789"/>
    </ligand>
</feature>
<comment type="caution">
    <text evidence="7">The sequence shown here is derived from an EMBL/GenBank/DDBJ whole genome shotgun (WGS) entry which is preliminary data.</text>
</comment>
<evidence type="ECO:0000256" key="3">
    <source>
        <dbReference type="ARBA" id="ARBA00022603"/>
    </source>
</evidence>
<dbReference type="Gene3D" id="3.40.50.150">
    <property type="entry name" value="Vaccinia Virus protein VP39"/>
    <property type="match status" value="1"/>
</dbReference>
<dbReference type="GO" id="GO:0032259">
    <property type="term" value="P:methylation"/>
    <property type="evidence" value="ECO:0007669"/>
    <property type="project" value="UniProtKB-KW"/>
</dbReference>
<dbReference type="Pfam" id="PF06325">
    <property type="entry name" value="PrmA"/>
    <property type="match status" value="1"/>
</dbReference>
<feature type="binding site" evidence="6">
    <location>
        <position position="154"/>
    </location>
    <ligand>
        <name>S-adenosyl-L-methionine</name>
        <dbReference type="ChEBI" id="CHEBI:59789"/>
    </ligand>
</feature>
<keyword evidence="7" id="KW-0687">Ribonucleoprotein</keyword>
<dbReference type="Proteomes" id="UP000005695">
    <property type="component" value="Unassembled WGS sequence"/>
</dbReference>
<dbReference type="GO" id="GO:0005737">
    <property type="term" value="C:cytoplasm"/>
    <property type="evidence" value="ECO:0007669"/>
    <property type="project" value="UniProtKB-SubCell"/>
</dbReference>
<dbReference type="PANTHER" id="PTHR43648">
    <property type="entry name" value="ELECTRON TRANSFER FLAVOPROTEIN BETA SUBUNIT LYSINE METHYLTRANSFERASE"/>
    <property type="match status" value="1"/>
</dbReference>
<reference evidence="7" key="1">
    <citation type="submission" date="2006-05" db="EMBL/GenBank/DDBJ databases">
        <title>Annotation of the draft genome assembly of Desulfuromonas acetoxidans DSM 684.</title>
        <authorList>
            <consortium name="US DOE Joint Genome Institute (JGI-ORNL)"/>
            <person name="Larimer F."/>
            <person name="Land M."/>
            <person name="Hauser L."/>
        </authorList>
    </citation>
    <scope>NUCLEOTIDE SEQUENCE [LARGE SCALE GENOMIC DNA]</scope>
    <source>
        <strain evidence="7">DSM 684</strain>
    </source>
</reference>
<dbReference type="AlphaFoldDB" id="Q1K3Q3"/>
<feature type="binding site" evidence="6">
    <location>
        <position position="178"/>
    </location>
    <ligand>
        <name>S-adenosyl-L-methionine</name>
        <dbReference type="ChEBI" id="CHEBI:59789"/>
    </ligand>
</feature>
<dbReference type="OrthoDB" id="9785995at2"/>
<dbReference type="EMBL" id="AAEW02000002">
    <property type="protein sequence ID" value="EAT16921.1"/>
    <property type="molecule type" value="Genomic_DNA"/>
</dbReference>
<comment type="catalytic activity">
    <reaction evidence="6">
        <text>L-lysyl-[protein] + 3 S-adenosyl-L-methionine = N(6),N(6),N(6)-trimethyl-L-lysyl-[protein] + 3 S-adenosyl-L-homocysteine + 3 H(+)</text>
        <dbReference type="Rhea" id="RHEA:54192"/>
        <dbReference type="Rhea" id="RHEA-COMP:9752"/>
        <dbReference type="Rhea" id="RHEA-COMP:13826"/>
        <dbReference type="ChEBI" id="CHEBI:15378"/>
        <dbReference type="ChEBI" id="CHEBI:29969"/>
        <dbReference type="ChEBI" id="CHEBI:57856"/>
        <dbReference type="ChEBI" id="CHEBI:59789"/>
        <dbReference type="ChEBI" id="CHEBI:61961"/>
    </reaction>
</comment>
<comment type="subcellular location">
    <subcellularLocation>
        <location evidence="6">Cytoplasm</location>
    </subcellularLocation>
</comment>
<evidence type="ECO:0000313" key="8">
    <source>
        <dbReference type="Proteomes" id="UP000005695"/>
    </source>
</evidence>
<dbReference type="PANTHER" id="PTHR43648:SF1">
    <property type="entry name" value="ELECTRON TRANSFER FLAVOPROTEIN BETA SUBUNIT LYSINE METHYLTRANSFERASE"/>
    <property type="match status" value="1"/>
</dbReference>
<dbReference type="InterPro" id="IPR050078">
    <property type="entry name" value="Ribosomal_L11_MeTrfase_PrmA"/>
</dbReference>
<feature type="binding site" evidence="6">
    <location>
        <position position="200"/>
    </location>
    <ligand>
        <name>S-adenosyl-L-methionine</name>
        <dbReference type="ChEBI" id="CHEBI:59789"/>
    </ligand>
</feature>
<dbReference type="CDD" id="cd02440">
    <property type="entry name" value="AdoMet_MTases"/>
    <property type="match status" value="1"/>
</dbReference>
<dbReference type="GO" id="GO:0016279">
    <property type="term" value="F:protein-lysine N-methyltransferase activity"/>
    <property type="evidence" value="ECO:0007669"/>
    <property type="project" value="RHEA"/>
</dbReference>
<protein>
    <recommendedName>
        <fullName evidence="6">Ribosomal protein L11 methyltransferase</fullName>
        <shortName evidence="6">L11 Mtase</shortName>
        <ecNumber evidence="6">2.1.1.-</ecNumber>
    </recommendedName>
</protein>
<accession>Q1K3Q3</accession>
<keyword evidence="4 6" id="KW-0808">Transferase</keyword>
<dbReference type="HAMAP" id="MF_00735">
    <property type="entry name" value="Methyltr_PrmA"/>
    <property type="match status" value="1"/>
</dbReference>
<dbReference type="InterPro" id="IPR029063">
    <property type="entry name" value="SAM-dependent_MTases_sf"/>
</dbReference>
<comment type="function">
    <text evidence="6">Methylates ribosomal protein L11.</text>
</comment>
<dbReference type="EC" id="2.1.1.-" evidence="6"/>
<dbReference type="SUPFAM" id="SSF53335">
    <property type="entry name" value="S-adenosyl-L-methionine-dependent methyltransferases"/>
    <property type="match status" value="1"/>
</dbReference>
<dbReference type="NCBIfam" id="TIGR00406">
    <property type="entry name" value="prmA"/>
    <property type="match status" value="1"/>
</dbReference>
<keyword evidence="3 6" id="KW-0489">Methyltransferase</keyword>
<keyword evidence="5 6" id="KW-0949">S-adenosyl-L-methionine</keyword>
<organism evidence="7 8">
    <name type="scientific">Desulfuromonas acetoxidans (strain DSM 684 / 11070)</name>
    <dbReference type="NCBI Taxonomy" id="281689"/>
    <lineage>
        <taxon>Bacteria</taxon>
        <taxon>Pseudomonadati</taxon>
        <taxon>Thermodesulfobacteriota</taxon>
        <taxon>Desulfuromonadia</taxon>
        <taxon>Desulfuromonadales</taxon>
        <taxon>Desulfuromonadaceae</taxon>
        <taxon>Desulfuromonas</taxon>
    </lineage>
</organism>
<proteinExistence type="inferred from homology"/>
<dbReference type="PIRSF" id="PIRSF000401">
    <property type="entry name" value="RPL11_MTase"/>
    <property type="match status" value="1"/>
</dbReference>
<keyword evidence="8" id="KW-1185">Reference proteome</keyword>
<dbReference type="GO" id="GO:0005840">
    <property type="term" value="C:ribosome"/>
    <property type="evidence" value="ECO:0007669"/>
    <property type="project" value="UniProtKB-KW"/>
</dbReference>
<evidence type="ECO:0000256" key="1">
    <source>
        <dbReference type="ARBA" id="ARBA00009741"/>
    </source>
</evidence>
<name>Q1K3Q3_DESA6</name>
<evidence type="ECO:0000256" key="2">
    <source>
        <dbReference type="ARBA" id="ARBA00022490"/>
    </source>
</evidence>
<evidence type="ECO:0000256" key="6">
    <source>
        <dbReference type="HAMAP-Rule" id="MF_00735"/>
    </source>
</evidence>
<evidence type="ECO:0000313" key="7">
    <source>
        <dbReference type="EMBL" id="EAT16921.1"/>
    </source>
</evidence>
<keyword evidence="7" id="KW-0689">Ribosomal protein</keyword>
<evidence type="ECO:0000256" key="4">
    <source>
        <dbReference type="ARBA" id="ARBA00022679"/>
    </source>
</evidence>
<keyword evidence="2 6" id="KW-0963">Cytoplasm</keyword>
<dbReference type="InterPro" id="IPR004498">
    <property type="entry name" value="Ribosomal_PrmA_MeTrfase"/>
</dbReference>
<evidence type="ECO:0000256" key="5">
    <source>
        <dbReference type="ARBA" id="ARBA00022691"/>
    </source>
</evidence>
<gene>
    <name evidence="6" type="primary">prmA</name>
    <name evidence="7" type="ORF">Dace_2787</name>
</gene>
<reference evidence="7" key="2">
    <citation type="submission" date="2006-05" db="EMBL/GenBank/DDBJ databases">
        <title>Sequencing of the draft genome and assembly of Desulfuromonas acetoxidans DSM 684.</title>
        <authorList>
            <consortium name="US DOE Joint Genome Institute (JGI-PGF)"/>
            <person name="Copeland A."/>
            <person name="Lucas S."/>
            <person name="Lapidus A."/>
            <person name="Barry K."/>
            <person name="Detter J.C."/>
            <person name="Glavina del Rio T."/>
            <person name="Hammon N."/>
            <person name="Israni S."/>
            <person name="Dalin E."/>
            <person name="Tice H."/>
            <person name="Bruce D."/>
            <person name="Pitluck S."/>
            <person name="Richardson P."/>
        </authorList>
    </citation>
    <scope>NUCLEOTIDE SEQUENCE [LARGE SCALE GENOMIC DNA]</scope>
    <source>
        <strain evidence="7">DSM 684</strain>
    </source>
</reference>
<sequence length="307" mass="33307">MTDKWMEIKVCVPVACADVLCHELYELGSVGVVVEERQLDTFVPPDPDETDSDMFTIKAYFDEDLPAAQRVASVEGCLKRLAEFFPDLGAVDVGVADIGQQDWAEGWKQHFQATRIGARLVIKPSWEEFSGQDGDVVVTLDPGMAFGTGTHGTTRLCLETLAALFDGGEAIHHVLDVGTGSGILAIAAAALGAERVVACDIDPIACETARENCVLNEVIDRVEVTDRLLEELTGTYDVVLANILAEENIRLAQALIDRVRPGGVLILSGILEEKVSLVTTAFSTLGLNAPDLFYDEEWACIQYRLGH</sequence>
<comment type="similarity">
    <text evidence="1 6">Belongs to the methyltransferase superfamily. PrmA family.</text>
</comment>